<feature type="transmembrane region" description="Helical" evidence="1">
    <location>
        <begin position="108"/>
        <end position="132"/>
    </location>
</feature>
<gene>
    <name evidence="2" type="ORF">A8F95_10840</name>
</gene>
<reference evidence="3" key="1">
    <citation type="submission" date="2016-05" db="EMBL/GenBank/DDBJ databases">
        <authorList>
            <person name="Liu B."/>
            <person name="Wang J."/>
            <person name="Zhu Y."/>
            <person name="Liu G."/>
            <person name="Chen Q."/>
            <person name="Chen Z."/>
            <person name="Lan J."/>
            <person name="Che J."/>
            <person name="Ge C."/>
            <person name="Shi H."/>
            <person name="Pan Z."/>
            <person name="Liu X."/>
        </authorList>
    </citation>
    <scope>NUCLEOTIDE SEQUENCE [LARGE SCALE GENOMIC DNA]</scope>
    <source>
        <strain evidence="3">FJAT-27215</strain>
    </source>
</reference>
<accession>A0A1B9AML8</accession>
<sequence>MRKKSVTVLIISSLLLSAAAHFFFIQEWFNGRFMIGPNDGLSQMAPFKKFIYDQYSQGNFFYSWSFGLGGGFYSQLAYYFSTSIIFLMTAGIVFSLETIGLISHPDLLFWINTILPVSIIRLSLIILTAVFAFRYMGIRTTAAFTGAAVYGLSVMYFRHVVFWEFFTDAMLWLPLLVIGTEKIIREGKPGWFIVAWSLMFFNNFYFAYIHLIFLFIYIAFRWIVPLSRQEYPKHKQLFLFFLGGVISFCIGAVSFIPAVYGFLHNYRPAYEEQIPFFFITDNILHASKYIILPAILVLFLFLVPLYKERTYRFFALLTILFIIFHFSPLAASAFNGFSAPQYRWEYLLSFTAGGCVAAGLQSLHKVRLNQLFLSIIISFGLYLFMAEAMTYVMGPKLMMMFEEQIDIIIQLFFLAALLLCLYVWRKHASTFFLLQLVIIISGLVIVNGYEQMTMSEKFGVDRVSRDTLQDPAYNGAEQQQLIKKIQHSEQDPLVRIDWMNPLRNNTPIVQDFNGTSLYSSILNEELLFFYWRDLQIDMGRESVSRYATLGNRANLYGLLQTNYWMREKAEAANAPFGFEPVAESAHYIAYKNTLSLPFIRTARHVFYEKELKNRSPLDKEHAMLSGVVLDKKNGKSDVPPTEKNRIDEAVIKEKNAAYDNGQLKVTKDNGGIVITPRLSSEKTKDYYVQFYIENVHGKGFAVKVNQYRTTRKRAASIYKTGIHTVLIRVPKEEHIAIQLPKGTYKLKHLKLYEEDYRELQQTAAEKSTPAKMNWDKNKISITYDNHTDERYMALPIPFEKGWQLKINNEEKEIEKANFAFIGFPLEKGNNQIELIYRPPFFTISIVLLVLGVAAAVWLIRRQSSKKQTS</sequence>
<keyword evidence="1" id="KW-1133">Transmembrane helix</keyword>
<feature type="transmembrane region" description="Helical" evidence="1">
    <location>
        <begin position="283"/>
        <end position="306"/>
    </location>
</feature>
<feature type="transmembrane region" description="Helical" evidence="1">
    <location>
        <begin position="236"/>
        <end position="263"/>
    </location>
</feature>
<feature type="transmembrane region" description="Helical" evidence="1">
    <location>
        <begin position="371"/>
        <end position="393"/>
    </location>
</feature>
<feature type="transmembrane region" description="Helical" evidence="1">
    <location>
        <begin position="405"/>
        <end position="424"/>
    </location>
</feature>
<dbReference type="Proteomes" id="UP000092578">
    <property type="component" value="Unassembled WGS sequence"/>
</dbReference>
<proteinExistence type="predicted"/>
<keyword evidence="3" id="KW-1185">Reference proteome</keyword>
<dbReference type="AlphaFoldDB" id="A0A1B9AML8"/>
<dbReference type="EMBL" id="MAYT01000027">
    <property type="protein sequence ID" value="OCA85167.1"/>
    <property type="molecule type" value="Genomic_DNA"/>
</dbReference>
<comment type="caution">
    <text evidence="2">The sequence shown here is derived from an EMBL/GenBank/DDBJ whole genome shotgun (WGS) entry which is preliminary data.</text>
</comment>
<evidence type="ECO:0000313" key="2">
    <source>
        <dbReference type="EMBL" id="OCA85167.1"/>
    </source>
</evidence>
<organism evidence="2 3">
    <name type="scientific">Pseudobacillus wudalianchiensis</name>
    <dbReference type="NCBI Taxonomy" id="1743143"/>
    <lineage>
        <taxon>Bacteria</taxon>
        <taxon>Bacillati</taxon>
        <taxon>Bacillota</taxon>
        <taxon>Bacilli</taxon>
        <taxon>Bacillales</taxon>
        <taxon>Bacillaceae</taxon>
        <taxon>Pseudobacillus</taxon>
    </lineage>
</organism>
<feature type="transmembrane region" description="Helical" evidence="1">
    <location>
        <begin position="840"/>
        <end position="859"/>
    </location>
</feature>
<protein>
    <recommendedName>
        <fullName evidence="4">YfhO family protein</fullName>
    </recommendedName>
</protein>
<name>A0A1B9AML8_9BACI</name>
<feature type="transmembrane region" description="Helical" evidence="1">
    <location>
        <begin position="204"/>
        <end position="224"/>
    </location>
</feature>
<evidence type="ECO:0000256" key="1">
    <source>
        <dbReference type="SAM" id="Phobius"/>
    </source>
</evidence>
<feature type="transmembrane region" description="Helical" evidence="1">
    <location>
        <begin position="346"/>
        <end position="364"/>
    </location>
</feature>
<dbReference type="PANTHER" id="PTHR38454:SF1">
    <property type="entry name" value="INTEGRAL MEMBRANE PROTEIN"/>
    <property type="match status" value="1"/>
</dbReference>
<feature type="transmembrane region" description="Helical" evidence="1">
    <location>
        <begin position="313"/>
        <end position="334"/>
    </location>
</feature>
<feature type="transmembrane region" description="Helical" evidence="1">
    <location>
        <begin position="138"/>
        <end position="158"/>
    </location>
</feature>
<dbReference type="InterPro" id="IPR018580">
    <property type="entry name" value="Uncharacterised_YfhO"/>
</dbReference>
<feature type="transmembrane region" description="Helical" evidence="1">
    <location>
        <begin position="76"/>
        <end position="96"/>
    </location>
</feature>
<keyword evidence="1" id="KW-0472">Membrane</keyword>
<dbReference type="PANTHER" id="PTHR38454">
    <property type="entry name" value="INTEGRAL MEMBRANE PROTEIN-RELATED"/>
    <property type="match status" value="1"/>
</dbReference>
<evidence type="ECO:0000313" key="3">
    <source>
        <dbReference type="Proteomes" id="UP000092578"/>
    </source>
</evidence>
<evidence type="ECO:0008006" key="4">
    <source>
        <dbReference type="Google" id="ProtNLM"/>
    </source>
</evidence>
<dbReference type="Pfam" id="PF09586">
    <property type="entry name" value="YfhO"/>
    <property type="match status" value="1"/>
</dbReference>
<feature type="transmembrane region" description="Helical" evidence="1">
    <location>
        <begin position="431"/>
        <end position="449"/>
    </location>
</feature>
<dbReference type="RefSeq" id="WP_065411136.1">
    <property type="nucleotide sequence ID" value="NZ_MAYT01000027.1"/>
</dbReference>
<keyword evidence="1" id="KW-0812">Transmembrane</keyword>